<dbReference type="AlphaFoldDB" id="A0A6A6FPW8"/>
<evidence type="ECO:0000313" key="3">
    <source>
        <dbReference type="Proteomes" id="UP000799539"/>
    </source>
</evidence>
<evidence type="ECO:0000256" key="1">
    <source>
        <dbReference type="SAM" id="SignalP"/>
    </source>
</evidence>
<organism evidence="2 3">
    <name type="scientific">Cercospora zeae-maydis SCOH1-5</name>
    <dbReference type="NCBI Taxonomy" id="717836"/>
    <lineage>
        <taxon>Eukaryota</taxon>
        <taxon>Fungi</taxon>
        <taxon>Dikarya</taxon>
        <taxon>Ascomycota</taxon>
        <taxon>Pezizomycotina</taxon>
        <taxon>Dothideomycetes</taxon>
        <taxon>Dothideomycetidae</taxon>
        <taxon>Mycosphaerellales</taxon>
        <taxon>Mycosphaerellaceae</taxon>
        <taxon>Cercospora</taxon>
    </lineage>
</organism>
<evidence type="ECO:0000313" key="2">
    <source>
        <dbReference type="EMBL" id="KAF2215419.1"/>
    </source>
</evidence>
<accession>A0A6A6FPW8</accession>
<dbReference type="OrthoDB" id="10316680at2759"/>
<feature type="chain" id="PRO_5025529483" evidence="1">
    <location>
        <begin position="17"/>
        <end position="103"/>
    </location>
</feature>
<keyword evidence="1" id="KW-0732">Signal</keyword>
<gene>
    <name evidence="2" type="ORF">CERZMDRAFT_82433</name>
</gene>
<feature type="signal peptide" evidence="1">
    <location>
        <begin position="1"/>
        <end position="16"/>
    </location>
</feature>
<reference evidence="2" key="1">
    <citation type="journal article" date="2020" name="Stud. Mycol.">
        <title>101 Dothideomycetes genomes: a test case for predicting lifestyles and emergence of pathogens.</title>
        <authorList>
            <person name="Haridas S."/>
            <person name="Albert R."/>
            <person name="Binder M."/>
            <person name="Bloem J."/>
            <person name="Labutti K."/>
            <person name="Salamov A."/>
            <person name="Andreopoulos B."/>
            <person name="Baker S."/>
            <person name="Barry K."/>
            <person name="Bills G."/>
            <person name="Bluhm B."/>
            <person name="Cannon C."/>
            <person name="Castanera R."/>
            <person name="Culley D."/>
            <person name="Daum C."/>
            <person name="Ezra D."/>
            <person name="Gonzalez J."/>
            <person name="Henrissat B."/>
            <person name="Kuo A."/>
            <person name="Liang C."/>
            <person name="Lipzen A."/>
            <person name="Lutzoni F."/>
            <person name="Magnuson J."/>
            <person name="Mondo S."/>
            <person name="Nolan M."/>
            <person name="Ohm R."/>
            <person name="Pangilinan J."/>
            <person name="Park H.-J."/>
            <person name="Ramirez L."/>
            <person name="Alfaro M."/>
            <person name="Sun H."/>
            <person name="Tritt A."/>
            <person name="Yoshinaga Y."/>
            <person name="Zwiers L.-H."/>
            <person name="Turgeon B."/>
            <person name="Goodwin S."/>
            <person name="Spatafora J."/>
            <person name="Crous P."/>
            <person name="Grigoriev I."/>
        </authorList>
    </citation>
    <scope>NUCLEOTIDE SEQUENCE</scope>
    <source>
        <strain evidence="2">SCOH1-5</strain>
    </source>
</reference>
<dbReference type="Proteomes" id="UP000799539">
    <property type="component" value="Unassembled WGS sequence"/>
</dbReference>
<protein>
    <submittedName>
        <fullName evidence="2">Uncharacterized protein</fullName>
    </submittedName>
</protein>
<name>A0A6A6FPW8_9PEZI</name>
<sequence>MKSCAGILLFAGLALAQGGAQKGAQAPNPYFGGCDYTPLGQDAPYYNCYWLPDGGLDACQSVAGDCLQECFRAGSQDNRSGFQVVAENDNDKEQICRCQCKLN</sequence>
<dbReference type="EMBL" id="ML992666">
    <property type="protein sequence ID" value="KAF2215419.1"/>
    <property type="molecule type" value="Genomic_DNA"/>
</dbReference>
<proteinExistence type="predicted"/>
<keyword evidence="3" id="KW-1185">Reference proteome</keyword>